<evidence type="ECO:0000313" key="13">
    <source>
        <dbReference type="EMBL" id="GAA4651944.1"/>
    </source>
</evidence>
<evidence type="ECO:0000259" key="12">
    <source>
        <dbReference type="PROSITE" id="PS52015"/>
    </source>
</evidence>
<evidence type="ECO:0000256" key="11">
    <source>
        <dbReference type="SAM" id="MobiDB-lite"/>
    </source>
</evidence>
<keyword evidence="6" id="KW-0812">Transmembrane</keyword>
<evidence type="ECO:0000256" key="6">
    <source>
        <dbReference type="ARBA" id="ARBA00022692"/>
    </source>
</evidence>
<evidence type="ECO:0000256" key="8">
    <source>
        <dbReference type="ARBA" id="ARBA00022989"/>
    </source>
</evidence>
<evidence type="ECO:0000256" key="5">
    <source>
        <dbReference type="ARBA" id="ARBA00022519"/>
    </source>
</evidence>
<dbReference type="EMBL" id="BAABFL010000466">
    <property type="protein sequence ID" value="GAA4651944.1"/>
    <property type="molecule type" value="Genomic_DNA"/>
</dbReference>
<dbReference type="InterPro" id="IPR003538">
    <property type="entry name" value="TonB"/>
</dbReference>
<comment type="caution">
    <text evidence="13">The sequence shown here is derived from an EMBL/GenBank/DDBJ whole genome shotgun (WGS) entry which is preliminary data.</text>
</comment>
<evidence type="ECO:0000313" key="14">
    <source>
        <dbReference type="Proteomes" id="UP001500604"/>
    </source>
</evidence>
<keyword evidence="9" id="KW-0472">Membrane</keyword>
<keyword evidence="14" id="KW-1185">Reference proteome</keyword>
<dbReference type="PANTHER" id="PTHR33446">
    <property type="entry name" value="PROTEIN TONB-RELATED"/>
    <property type="match status" value="1"/>
</dbReference>
<evidence type="ECO:0000256" key="9">
    <source>
        <dbReference type="ARBA" id="ARBA00023136"/>
    </source>
</evidence>
<feature type="region of interest" description="Disordered" evidence="11">
    <location>
        <begin position="41"/>
        <end position="78"/>
    </location>
</feature>
<dbReference type="PROSITE" id="PS52015">
    <property type="entry name" value="TONB_CTD"/>
    <property type="match status" value="1"/>
</dbReference>
<dbReference type="RefSeq" id="WP_345198418.1">
    <property type="nucleotide sequence ID" value="NZ_BAABFL010000466.1"/>
</dbReference>
<dbReference type="Proteomes" id="UP001500604">
    <property type="component" value="Unassembled WGS sequence"/>
</dbReference>
<keyword evidence="10" id="KW-0735">Signal-anchor</keyword>
<dbReference type="InterPro" id="IPR037682">
    <property type="entry name" value="TonB_C"/>
</dbReference>
<comment type="function">
    <text evidence="10">Interacts with outer membrane receptor proteins that carry out high-affinity binding and energy dependent uptake into the periplasmic space of specific substrates. It could act to transduce energy from the cytoplasmic membrane to specific energy-requiring processes in the outer membrane, resulting in the release into the periplasm of ligands bound by these outer membrane proteins.</text>
</comment>
<evidence type="ECO:0000256" key="4">
    <source>
        <dbReference type="ARBA" id="ARBA00022475"/>
    </source>
</evidence>
<feature type="domain" description="TonB C-terminal" evidence="12">
    <location>
        <begin position="118"/>
        <end position="208"/>
    </location>
</feature>
<evidence type="ECO:0000256" key="10">
    <source>
        <dbReference type="RuleBase" id="RU362123"/>
    </source>
</evidence>
<proteinExistence type="inferred from homology"/>
<dbReference type="InterPro" id="IPR006260">
    <property type="entry name" value="TonB/TolA_C"/>
</dbReference>
<dbReference type="Pfam" id="PF03544">
    <property type="entry name" value="TonB_C"/>
    <property type="match status" value="1"/>
</dbReference>
<comment type="similarity">
    <text evidence="2 10">Belongs to the TonB family.</text>
</comment>
<dbReference type="PRINTS" id="PR01374">
    <property type="entry name" value="TONBPROTEIN"/>
</dbReference>
<comment type="subcellular location">
    <subcellularLocation>
        <location evidence="1 10">Cell inner membrane</location>
        <topology evidence="1 10">Single-pass membrane protein</topology>
        <orientation evidence="1 10">Periplasmic side</orientation>
    </subcellularLocation>
</comment>
<sequence>MTHVLAGLSISLLLFLIMQWMVEPDKPEDNGYQTVSVSAPKVNQQQAGTPSANLSADNTVKKTSDSLPRPGFPPSLSTVSSLRSGVSGSLFAPPDAQSLLSSLEAPGLAGKTGSNTPTINPDALPLASLDPDYPRQAVNQDQSGWVKVRFTVTEQGTVDNIRIIEANPTGVFEQAAIKAVREYRFRPRMVNGKAVPQRTERTIRFQLQ</sequence>
<dbReference type="InterPro" id="IPR051045">
    <property type="entry name" value="TonB-dependent_transducer"/>
</dbReference>
<protein>
    <recommendedName>
        <fullName evidence="10">Protein TonB</fullName>
    </recommendedName>
</protein>
<dbReference type="Gene3D" id="3.30.1150.10">
    <property type="match status" value="1"/>
</dbReference>
<evidence type="ECO:0000256" key="1">
    <source>
        <dbReference type="ARBA" id="ARBA00004383"/>
    </source>
</evidence>
<evidence type="ECO:0000256" key="3">
    <source>
        <dbReference type="ARBA" id="ARBA00022448"/>
    </source>
</evidence>
<gene>
    <name evidence="13" type="ORF">GCM10023116_42280</name>
</gene>
<keyword evidence="4 10" id="KW-1003">Cell membrane</keyword>
<evidence type="ECO:0000256" key="2">
    <source>
        <dbReference type="ARBA" id="ARBA00006555"/>
    </source>
</evidence>
<reference evidence="14" key="1">
    <citation type="journal article" date="2019" name="Int. J. Syst. Evol. Microbiol.">
        <title>The Global Catalogue of Microorganisms (GCM) 10K type strain sequencing project: providing services to taxonomists for standard genome sequencing and annotation.</title>
        <authorList>
            <consortium name="The Broad Institute Genomics Platform"/>
            <consortium name="The Broad Institute Genome Sequencing Center for Infectious Disease"/>
            <person name="Wu L."/>
            <person name="Ma J."/>
        </authorList>
    </citation>
    <scope>NUCLEOTIDE SEQUENCE [LARGE SCALE GENOMIC DNA]</scope>
    <source>
        <strain evidence="14">JCM 17805</strain>
    </source>
</reference>
<keyword evidence="8" id="KW-1133">Transmembrane helix</keyword>
<keyword evidence="3 10" id="KW-0813">Transport</keyword>
<dbReference type="NCBIfam" id="TIGR01352">
    <property type="entry name" value="tonB_Cterm"/>
    <property type="match status" value="1"/>
</dbReference>
<keyword evidence="7 10" id="KW-0653">Protein transport</keyword>
<name>A0ABP8V932_9GAMM</name>
<dbReference type="SUPFAM" id="SSF74653">
    <property type="entry name" value="TolA/TonB C-terminal domain"/>
    <property type="match status" value="1"/>
</dbReference>
<feature type="compositionally biased region" description="Polar residues" evidence="11">
    <location>
        <begin position="41"/>
        <end position="58"/>
    </location>
</feature>
<organism evidence="13 14">
    <name type="scientific">Kistimonas scapharcae</name>
    <dbReference type="NCBI Taxonomy" id="1036133"/>
    <lineage>
        <taxon>Bacteria</taxon>
        <taxon>Pseudomonadati</taxon>
        <taxon>Pseudomonadota</taxon>
        <taxon>Gammaproteobacteria</taxon>
        <taxon>Oceanospirillales</taxon>
        <taxon>Endozoicomonadaceae</taxon>
        <taxon>Kistimonas</taxon>
    </lineage>
</organism>
<keyword evidence="5 10" id="KW-0997">Cell inner membrane</keyword>
<evidence type="ECO:0000256" key="7">
    <source>
        <dbReference type="ARBA" id="ARBA00022927"/>
    </source>
</evidence>
<accession>A0ABP8V932</accession>